<dbReference type="VEuPathDB" id="FungiDB:PTTG_29736"/>
<protein>
    <submittedName>
        <fullName evidence="1 2">Uncharacterized protein</fullName>
    </submittedName>
</protein>
<keyword evidence="3" id="KW-1185">Reference proteome</keyword>
<dbReference type="AlphaFoldDB" id="A0A180G2U9"/>
<dbReference type="Proteomes" id="UP000005240">
    <property type="component" value="Unassembled WGS sequence"/>
</dbReference>
<proteinExistence type="predicted"/>
<accession>A0A180G2U9</accession>
<reference evidence="2" key="4">
    <citation type="submission" date="2025-05" db="UniProtKB">
        <authorList>
            <consortium name="EnsemblFungi"/>
        </authorList>
    </citation>
    <scope>IDENTIFICATION</scope>
    <source>
        <strain evidence="2">isolate 1-1 / race 1 (BBBD)</strain>
    </source>
</reference>
<reference evidence="1" key="1">
    <citation type="submission" date="2009-11" db="EMBL/GenBank/DDBJ databases">
        <authorList>
            <consortium name="The Broad Institute Genome Sequencing Platform"/>
            <person name="Ward D."/>
            <person name="Feldgarden M."/>
            <person name="Earl A."/>
            <person name="Young S.K."/>
            <person name="Zeng Q."/>
            <person name="Koehrsen M."/>
            <person name="Alvarado L."/>
            <person name="Berlin A."/>
            <person name="Bochicchio J."/>
            <person name="Borenstein D."/>
            <person name="Chapman S.B."/>
            <person name="Chen Z."/>
            <person name="Engels R."/>
            <person name="Freedman E."/>
            <person name="Gellesch M."/>
            <person name="Goldberg J."/>
            <person name="Griggs A."/>
            <person name="Gujja S."/>
            <person name="Heilman E."/>
            <person name="Heiman D."/>
            <person name="Hepburn T."/>
            <person name="Howarth C."/>
            <person name="Jen D."/>
            <person name="Larson L."/>
            <person name="Lewis B."/>
            <person name="Mehta T."/>
            <person name="Park D."/>
            <person name="Pearson M."/>
            <person name="Roberts A."/>
            <person name="Saif S."/>
            <person name="Shea T."/>
            <person name="Shenoy N."/>
            <person name="Sisk P."/>
            <person name="Stolte C."/>
            <person name="Sykes S."/>
            <person name="Thomson T."/>
            <person name="Walk T."/>
            <person name="White J."/>
            <person name="Yandava C."/>
            <person name="Izard J."/>
            <person name="Baranova O.V."/>
            <person name="Blanton J.M."/>
            <person name="Tanner A.C."/>
            <person name="Dewhirst F.E."/>
            <person name="Haas B."/>
            <person name="Nusbaum C."/>
            <person name="Birren B."/>
        </authorList>
    </citation>
    <scope>NUCLEOTIDE SEQUENCE [LARGE SCALE GENOMIC DNA]</scope>
    <source>
        <strain evidence="1">1-1 BBBD Race 1</strain>
    </source>
</reference>
<evidence type="ECO:0000313" key="1">
    <source>
        <dbReference type="EMBL" id="OAV86769.1"/>
    </source>
</evidence>
<gene>
    <name evidence="1" type="ORF">PTTG_29736</name>
</gene>
<evidence type="ECO:0000313" key="2">
    <source>
        <dbReference type="EnsemblFungi" id="PTTG_29736-t43_1-p1"/>
    </source>
</evidence>
<dbReference type="EMBL" id="ADAS02000823">
    <property type="protein sequence ID" value="OAV86769.1"/>
    <property type="molecule type" value="Genomic_DNA"/>
</dbReference>
<organism evidence="1">
    <name type="scientific">Puccinia triticina (isolate 1-1 / race 1 (BBBD))</name>
    <name type="common">Brown leaf rust fungus</name>
    <dbReference type="NCBI Taxonomy" id="630390"/>
    <lineage>
        <taxon>Eukaryota</taxon>
        <taxon>Fungi</taxon>
        <taxon>Dikarya</taxon>
        <taxon>Basidiomycota</taxon>
        <taxon>Pucciniomycotina</taxon>
        <taxon>Pucciniomycetes</taxon>
        <taxon>Pucciniales</taxon>
        <taxon>Pucciniaceae</taxon>
        <taxon>Puccinia</taxon>
    </lineage>
</organism>
<dbReference type="EnsemblFungi" id="PTTG_29736-t43_1">
    <property type="protein sequence ID" value="PTTG_29736-t43_1-p1"/>
    <property type="gene ID" value="PTTG_29736"/>
</dbReference>
<name>A0A180G2U9_PUCT1</name>
<sequence length="334" mass="37688">MWLPPYSLVFLSIGQLMTDTYAVLYYAPASRLWRPESHAPVKYLAGATTGSFLTLPHEQAIAAFKTESATLITLSQKKKKEPSDLLLYSVLEKTAYKHLYQVVNYLLLHQSMSPEHLEQWCRALANAAIERNGGAGPASDSIAFAFYTLQLRHRRNAHLTEALRCMVSRILPQPSGLLSGWSTWARWSHELRRPYLGFTPGFVSWENHLKEVSMDEPRLKPLGKAIHENDTGYITKNLKKIIGEIFSIEPANDLSAETRVASLAVLFHLLKNSDEAIKKEAAQLMKSLLKKRKHFLFSHERALLGKSLTSLGYSSPIDVPEKKVKKAAVYSLRD</sequence>
<evidence type="ECO:0000313" key="3">
    <source>
        <dbReference type="Proteomes" id="UP000005240"/>
    </source>
</evidence>
<reference evidence="1" key="2">
    <citation type="submission" date="2016-05" db="EMBL/GenBank/DDBJ databases">
        <title>Comparative analysis highlights variable genome content of wheat rusts and divergence of the mating loci.</title>
        <authorList>
            <person name="Cuomo C.A."/>
            <person name="Bakkeren G."/>
            <person name="Szabo L."/>
            <person name="Khalil H."/>
            <person name="Joly D."/>
            <person name="Goldberg J."/>
            <person name="Young S."/>
            <person name="Zeng Q."/>
            <person name="Fellers J."/>
        </authorList>
    </citation>
    <scope>NUCLEOTIDE SEQUENCE [LARGE SCALE GENOMIC DNA]</scope>
    <source>
        <strain evidence="1">1-1 BBBD Race 1</strain>
    </source>
</reference>
<dbReference type="OrthoDB" id="2507636at2759"/>
<reference evidence="2 3" key="3">
    <citation type="journal article" date="2017" name="G3 (Bethesda)">
        <title>Comparative analysis highlights variable genome content of wheat rusts and divergence of the mating loci.</title>
        <authorList>
            <person name="Cuomo C.A."/>
            <person name="Bakkeren G."/>
            <person name="Khalil H.B."/>
            <person name="Panwar V."/>
            <person name="Joly D."/>
            <person name="Linning R."/>
            <person name="Sakthikumar S."/>
            <person name="Song X."/>
            <person name="Adiconis X."/>
            <person name="Fan L."/>
            <person name="Goldberg J.M."/>
            <person name="Levin J.Z."/>
            <person name="Young S."/>
            <person name="Zeng Q."/>
            <person name="Anikster Y."/>
            <person name="Bruce M."/>
            <person name="Wang M."/>
            <person name="Yin C."/>
            <person name="McCallum B."/>
            <person name="Szabo L.J."/>
            <person name="Hulbert S."/>
            <person name="Chen X."/>
            <person name="Fellers J.P."/>
        </authorList>
    </citation>
    <scope>NUCLEOTIDE SEQUENCE</scope>
    <source>
        <strain evidence="2">isolate 1-1 / race 1 (BBBD)</strain>
        <strain evidence="3">Isolate 1-1 / race 1 (BBBD)</strain>
    </source>
</reference>